<organism evidence="3 4">
    <name type="scientific">Bacillus velezensis</name>
    <dbReference type="NCBI Taxonomy" id="492670"/>
    <lineage>
        <taxon>Bacteria</taxon>
        <taxon>Bacillati</taxon>
        <taxon>Bacillota</taxon>
        <taxon>Bacilli</taxon>
        <taxon>Bacillales</taxon>
        <taxon>Bacillaceae</taxon>
        <taxon>Bacillus</taxon>
        <taxon>Bacillus amyloliquefaciens group</taxon>
    </lineage>
</organism>
<dbReference type="Gene3D" id="3.90.550.10">
    <property type="entry name" value="Spore Coat Polysaccharide Biosynthesis Protein SpsA, Chain A"/>
    <property type="match status" value="1"/>
</dbReference>
<dbReference type="PANTHER" id="PTHR22916">
    <property type="entry name" value="GLYCOSYLTRANSFERASE"/>
    <property type="match status" value="1"/>
</dbReference>
<dbReference type="EC" id="2.4.-.-" evidence="3"/>
<sequence>MIFTVAIPVYNDQNTIRDCLDSVVNQTVGEDKLEIICVNDGSTDKSGNILDEYMSKYKFIKVIHQQNSGAPGRPRNKAIEAATGDYIYFLDGDDYLGPEALEKMEEKIVQYQSDIIIGRYEGINRGVPVAVFKKNPDCFSFPGSNALFTMSAQKLFKRELLIKHNIRFPEHFSLGEDQPFMIQAYAYSNSIALVKDYPCYYLTNHQTIGRVQLTKKPLSGKSFMFRIEETLASIELLNLETDKKRLIFFHYWERIMEVELSALISKSFLIEDKIYIFNTLKKMLDKYQYLDYYQQFSSRHKILLRLIEKGQLEDLIAFWYAEKQPGNMVVQHGKVYPKPELAYNLALHESISFHRNNKFEGEITKIEKLENAVLLEGFCYHSHVDSSNERLFIEVSLREQKDKTISFPAYRSLFEKKYPFEIDTQIIKKEKVTYFYAYISIESLLHLNSEDGILDLRLISKIEDYTKSLRLKSKESVYLKNASYIAKGCKEPIVINSYLTKWGNLSLVVKHQMLHFKNFVLTCSGSRIKGHFDCETDLSFGEQNSFQVNFGRFLVFKPDVVLKDSTRKKMSYDFSFEVTKQELKQIKLKKNAEVIIGHLQQSVPVIYKGKSIKAKVKNILRPLFKGRNI</sequence>
<proteinExistence type="inferred from homology"/>
<dbReference type="AlphaFoldDB" id="A0A411A263"/>
<dbReference type="RefSeq" id="WP_025650165.1">
    <property type="nucleotide sequence ID" value="NZ_BDDG01000008.1"/>
</dbReference>
<protein>
    <submittedName>
        <fullName evidence="3">Glycosyltransferase EpsH</fullName>
        <ecNumber evidence="3">2.4.-.-</ecNumber>
    </submittedName>
</protein>
<dbReference type="EMBL" id="CP063687">
    <property type="protein sequence ID" value="QOY26468.1"/>
    <property type="molecule type" value="Genomic_DNA"/>
</dbReference>
<feature type="domain" description="Glycosyltransferase 2-like" evidence="2">
    <location>
        <begin position="4"/>
        <end position="136"/>
    </location>
</feature>
<evidence type="ECO:0000259" key="2">
    <source>
        <dbReference type="Pfam" id="PF00535"/>
    </source>
</evidence>
<dbReference type="SUPFAM" id="SSF53448">
    <property type="entry name" value="Nucleotide-diphospho-sugar transferases"/>
    <property type="match status" value="1"/>
</dbReference>
<name>A0A411A263_BACVE</name>
<dbReference type="PANTHER" id="PTHR22916:SF3">
    <property type="entry name" value="UDP-GLCNAC:BETAGAL BETA-1,3-N-ACETYLGLUCOSAMINYLTRANSFERASE-LIKE PROTEIN 1"/>
    <property type="match status" value="1"/>
</dbReference>
<dbReference type="Pfam" id="PF00535">
    <property type="entry name" value="Glycos_transf_2"/>
    <property type="match status" value="1"/>
</dbReference>
<evidence type="ECO:0000313" key="3">
    <source>
        <dbReference type="EMBL" id="QOY26468.1"/>
    </source>
</evidence>
<accession>A0A411A263</accession>
<dbReference type="Proteomes" id="UP000587477">
    <property type="component" value="Chromosome"/>
</dbReference>
<keyword evidence="3" id="KW-0328">Glycosyltransferase</keyword>
<dbReference type="GO" id="GO:0016758">
    <property type="term" value="F:hexosyltransferase activity"/>
    <property type="evidence" value="ECO:0007669"/>
    <property type="project" value="UniProtKB-ARBA"/>
</dbReference>
<comment type="similarity">
    <text evidence="1">Belongs to the glycosyltransferase 2 family.</text>
</comment>
<dbReference type="CDD" id="cd00761">
    <property type="entry name" value="Glyco_tranf_GTA_type"/>
    <property type="match status" value="1"/>
</dbReference>
<gene>
    <name evidence="3" type="primary">epsH_1</name>
    <name evidence="3" type="ORF">BACVE_001431</name>
</gene>
<reference evidence="4" key="1">
    <citation type="submission" date="2020-10" db="EMBL/GenBank/DDBJ databases">
        <title>Complete genome sequence of Bacillus velezensis NST6.</title>
        <authorList>
            <person name="Choi J."/>
        </authorList>
    </citation>
    <scope>NUCLEOTIDE SEQUENCE [LARGE SCALE GENOMIC DNA]</scope>
    <source>
        <strain evidence="4">NST6</strain>
    </source>
</reference>
<evidence type="ECO:0000256" key="1">
    <source>
        <dbReference type="ARBA" id="ARBA00006739"/>
    </source>
</evidence>
<keyword evidence="3" id="KW-0808">Transferase</keyword>
<dbReference type="InterPro" id="IPR029044">
    <property type="entry name" value="Nucleotide-diphossugar_trans"/>
</dbReference>
<dbReference type="InterPro" id="IPR001173">
    <property type="entry name" value="Glyco_trans_2-like"/>
</dbReference>
<evidence type="ECO:0000313" key="4">
    <source>
        <dbReference type="Proteomes" id="UP000587477"/>
    </source>
</evidence>